<evidence type="ECO:0000313" key="2">
    <source>
        <dbReference type="EMBL" id="KAK7270608.1"/>
    </source>
</evidence>
<sequence>MQYSSSEKSKRSPFFIFSNQQPNPKIQKPKDQTAIKTTREQPKEKKGRSCRHRRTDPPCTGHLLRRTGNLHPCTTDRNQGSADRKLTLRLSLSPPLCRSTPTRSRSPPTTAA</sequence>
<dbReference type="Proteomes" id="UP001359559">
    <property type="component" value="Unassembled WGS sequence"/>
</dbReference>
<dbReference type="AlphaFoldDB" id="A0AAN9I7P5"/>
<accession>A0AAN9I7P5</accession>
<proteinExistence type="predicted"/>
<feature type="compositionally biased region" description="Low complexity" evidence="1">
    <location>
        <begin position="88"/>
        <end position="112"/>
    </location>
</feature>
<keyword evidence="3" id="KW-1185">Reference proteome</keyword>
<evidence type="ECO:0000313" key="3">
    <source>
        <dbReference type="Proteomes" id="UP001359559"/>
    </source>
</evidence>
<feature type="compositionally biased region" description="Basic residues" evidence="1">
    <location>
        <begin position="45"/>
        <end position="54"/>
    </location>
</feature>
<reference evidence="2 3" key="1">
    <citation type="submission" date="2024-01" db="EMBL/GenBank/DDBJ databases">
        <title>The genomes of 5 underutilized Papilionoideae crops provide insights into root nodulation and disease resistance.</title>
        <authorList>
            <person name="Yuan L."/>
        </authorList>
    </citation>
    <scope>NUCLEOTIDE SEQUENCE [LARGE SCALE GENOMIC DNA]</scope>
    <source>
        <strain evidence="2">LY-2023</strain>
        <tissue evidence="2">Leaf</tissue>
    </source>
</reference>
<comment type="caution">
    <text evidence="2">The sequence shown here is derived from an EMBL/GenBank/DDBJ whole genome shotgun (WGS) entry which is preliminary data.</text>
</comment>
<feature type="region of interest" description="Disordered" evidence="1">
    <location>
        <begin position="1"/>
        <end position="112"/>
    </location>
</feature>
<feature type="compositionally biased region" description="Basic and acidic residues" evidence="1">
    <location>
        <begin position="28"/>
        <end position="44"/>
    </location>
</feature>
<organism evidence="2 3">
    <name type="scientific">Clitoria ternatea</name>
    <name type="common">Butterfly pea</name>
    <dbReference type="NCBI Taxonomy" id="43366"/>
    <lineage>
        <taxon>Eukaryota</taxon>
        <taxon>Viridiplantae</taxon>
        <taxon>Streptophyta</taxon>
        <taxon>Embryophyta</taxon>
        <taxon>Tracheophyta</taxon>
        <taxon>Spermatophyta</taxon>
        <taxon>Magnoliopsida</taxon>
        <taxon>eudicotyledons</taxon>
        <taxon>Gunneridae</taxon>
        <taxon>Pentapetalae</taxon>
        <taxon>rosids</taxon>
        <taxon>fabids</taxon>
        <taxon>Fabales</taxon>
        <taxon>Fabaceae</taxon>
        <taxon>Papilionoideae</taxon>
        <taxon>50 kb inversion clade</taxon>
        <taxon>NPAAA clade</taxon>
        <taxon>indigoferoid/millettioid clade</taxon>
        <taxon>Phaseoleae</taxon>
        <taxon>Clitoria</taxon>
    </lineage>
</organism>
<protein>
    <submittedName>
        <fullName evidence="2">Uncharacterized protein</fullName>
    </submittedName>
</protein>
<name>A0AAN9I7P5_CLITE</name>
<gene>
    <name evidence="2" type="ORF">RJT34_25905</name>
</gene>
<dbReference type="EMBL" id="JAYKXN010000007">
    <property type="protein sequence ID" value="KAK7270608.1"/>
    <property type="molecule type" value="Genomic_DNA"/>
</dbReference>
<evidence type="ECO:0000256" key="1">
    <source>
        <dbReference type="SAM" id="MobiDB-lite"/>
    </source>
</evidence>